<dbReference type="AlphaFoldDB" id="A0A699U3F8"/>
<dbReference type="PANTHER" id="PTHR33604">
    <property type="entry name" value="OSJNBA0004B13.7 PROTEIN"/>
    <property type="match status" value="1"/>
</dbReference>
<keyword evidence="1" id="KW-0378">Hydrolase</keyword>
<proteinExistence type="predicted"/>
<gene>
    <name evidence="1" type="ORF">Tci_886363</name>
</gene>
<dbReference type="PANTHER" id="PTHR33604:SF3">
    <property type="entry name" value="OSJNBA0004B13.7 PROTEIN"/>
    <property type="match status" value="1"/>
</dbReference>
<sequence length="83" mass="9858">MVHYRTGNVGLQAQWLEAWWPSSEDEFVFVVEDELSPLYYRFLKGLIVEYYYNASNYSPWVYGTAKSKFTDMGKPMQEPMYAH</sequence>
<name>A0A699U3F8_TANCI</name>
<accession>A0A699U3F8</accession>
<protein>
    <submittedName>
        <fullName evidence="1">Ubiquitin carboxyl-terminal hydrolase</fullName>
    </submittedName>
</protein>
<dbReference type="EMBL" id="BKCJ011279119">
    <property type="protein sequence ID" value="GFD14394.1"/>
    <property type="molecule type" value="Genomic_DNA"/>
</dbReference>
<evidence type="ECO:0000313" key="1">
    <source>
        <dbReference type="EMBL" id="GFD14394.1"/>
    </source>
</evidence>
<dbReference type="GO" id="GO:0016787">
    <property type="term" value="F:hydrolase activity"/>
    <property type="evidence" value="ECO:0007669"/>
    <property type="project" value="UniProtKB-KW"/>
</dbReference>
<organism evidence="1">
    <name type="scientific">Tanacetum cinerariifolium</name>
    <name type="common">Dalmatian daisy</name>
    <name type="synonym">Chrysanthemum cinerariifolium</name>
    <dbReference type="NCBI Taxonomy" id="118510"/>
    <lineage>
        <taxon>Eukaryota</taxon>
        <taxon>Viridiplantae</taxon>
        <taxon>Streptophyta</taxon>
        <taxon>Embryophyta</taxon>
        <taxon>Tracheophyta</taxon>
        <taxon>Spermatophyta</taxon>
        <taxon>Magnoliopsida</taxon>
        <taxon>eudicotyledons</taxon>
        <taxon>Gunneridae</taxon>
        <taxon>Pentapetalae</taxon>
        <taxon>asterids</taxon>
        <taxon>campanulids</taxon>
        <taxon>Asterales</taxon>
        <taxon>Asteraceae</taxon>
        <taxon>Asteroideae</taxon>
        <taxon>Anthemideae</taxon>
        <taxon>Anthemidinae</taxon>
        <taxon>Tanacetum</taxon>
    </lineage>
</organism>
<comment type="caution">
    <text evidence="1">The sequence shown here is derived from an EMBL/GenBank/DDBJ whole genome shotgun (WGS) entry which is preliminary data.</text>
</comment>
<reference evidence="1" key="1">
    <citation type="journal article" date="2019" name="Sci. Rep.">
        <title>Draft genome of Tanacetum cinerariifolium, the natural source of mosquito coil.</title>
        <authorList>
            <person name="Yamashiro T."/>
            <person name="Shiraishi A."/>
            <person name="Satake H."/>
            <person name="Nakayama K."/>
        </authorList>
    </citation>
    <scope>NUCLEOTIDE SEQUENCE</scope>
</reference>